<dbReference type="PANTHER" id="PTHR31630">
    <property type="entry name" value="PHYTANOYL-COA DIOXYGENASE-RELATED-RELATED"/>
    <property type="match status" value="1"/>
</dbReference>
<evidence type="ECO:0000256" key="1">
    <source>
        <dbReference type="SAM" id="MobiDB-lite"/>
    </source>
</evidence>
<dbReference type="EMBL" id="QVIG01000001">
    <property type="protein sequence ID" value="RGD57398.1"/>
    <property type="molecule type" value="Genomic_DNA"/>
</dbReference>
<dbReference type="InterPro" id="IPR008775">
    <property type="entry name" value="Phytyl_CoA_dOase-like"/>
</dbReference>
<proteinExistence type="predicted"/>
<organism evidence="2 3">
    <name type="scientific">Kitasatospora xanthocidica</name>
    <dbReference type="NCBI Taxonomy" id="83382"/>
    <lineage>
        <taxon>Bacteria</taxon>
        <taxon>Bacillati</taxon>
        <taxon>Actinomycetota</taxon>
        <taxon>Actinomycetes</taxon>
        <taxon>Kitasatosporales</taxon>
        <taxon>Streptomycetaceae</taxon>
        <taxon>Kitasatospora</taxon>
    </lineage>
</organism>
<dbReference type="SUPFAM" id="SSF51197">
    <property type="entry name" value="Clavaminate synthase-like"/>
    <property type="match status" value="1"/>
</dbReference>
<comment type="caution">
    <text evidence="2">The sequence shown here is derived from an EMBL/GenBank/DDBJ whole genome shotgun (WGS) entry which is preliminary data.</text>
</comment>
<dbReference type="Proteomes" id="UP000263377">
    <property type="component" value="Unassembled WGS sequence"/>
</dbReference>
<protein>
    <recommendedName>
        <fullName evidence="4">Phytanoyl-CoA dioxygenase</fullName>
    </recommendedName>
</protein>
<reference evidence="2 3" key="1">
    <citation type="submission" date="2018-08" db="EMBL/GenBank/DDBJ databases">
        <title>Diversity &amp; Physiological Properties of Lignin-Decomposing Actinobacteria from Soil.</title>
        <authorList>
            <person name="Roh S.G."/>
            <person name="Kim S.B."/>
        </authorList>
    </citation>
    <scope>NUCLEOTIDE SEQUENCE [LARGE SCALE GENOMIC DNA]</scope>
    <source>
        <strain evidence="2 3">MMS17-GH009</strain>
    </source>
</reference>
<dbReference type="AlphaFoldDB" id="A0A372ZNE2"/>
<name>A0A372ZNE2_9ACTN</name>
<feature type="region of interest" description="Disordered" evidence="1">
    <location>
        <begin position="240"/>
        <end position="259"/>
    </location>
</feature>
<dbReference type="GO" id="GO:0016706">
    <property type="term" value="F:2-oxoglutarate-dependent dioxygenase activity"/>
    <property type="evidence" value="ECO:0007669"/>
    <property type="project" value="UniProtKB-ARBA"/>
</dbReference>
<accession>A0A372ZNE2</accession>
<dbReference type="RefSeq" id="WP_117486185.1">
    <property type="nucleotide sequence ID" value="NZ_QVIG01000001.1"/>
</dbReference>
<evidence type="ECO:0008006" key="4">
    <source>
        <dbReference type="Google" id="ProtNLM"/>
    </source>
</evidence>
<keyword evidence="3" id="KW-1185">Reference proteome</keyword>
<gene>
    <name evidence="2" type="ORF">DR950_05965</name>
</gene>
<evidence type="ECO:0000313" key="2">
    <source>
        <dbReference type="EMBL" id="RGD57398.1"/>
    </source>
</evidence>
<dbReference type="Gene3D" id="2.60.120.620">
    <property type="entry name" value="q2cbj1_9rhob like domain"/>
    <property type="match status" value="1"/>
</dbReference>
<feature type="compositionally biased region" description="Basic and acidic residues" evidence="1">
    <location>
        <begin position="240"/>
        <end position="254"/>
    </location>
</feature>
<dbReference type="Pfam" id="PF05721">
    <property type="entry name" value="PhyH"/>
    <property type="match status" value="1"/>
</dbReference>
<dbReference type="PANTHER" id="PTHR31630:SF6">
    <property type="entry name" value="PHYTANOYL-COA DIOXYGENASE-RELATED"/>
    <property type="match status" value="1"/>
</dbReference>
<evidence type="ECO:0000313" key="3">
    <source>
        <dbReference type="Proteomes" id="UP000263377"/>
    </source>
</evidence>
<sequence>MTNAMPEPVLSQEEVDRFWRDGYLLIRGVLTRQQARHHAGLILDLLPRDLRVPDHWEAYDGRFKPFNTPGNQTFDGPEFIPLFQNERLYRVAAQLLGHPRLLVRDGSVAITMRNDTAHPSELSQDLHIDPAVPEDADEFLLTPEEVEIGGCYYFTDVAPGGGGIHVVPGGHRIVEAEARAVRRGRQLHDKWRNIPDLKSVEVTGQAGDFVLTHHLMPHAASHNRRPDVRVAQFVRYARDDQPWDAGERPGDRPAGHSYNDLQTAAMTPLGRRLLGVDPW</sequence>